<organism evidence="1 2">
    <name type="scientific">Caerostris extrusa</name>
    <name type="common">Bark spider</name>
    <name type="synonym">Caerostris bankana</name>
    <dbReference type="NCBI Taxonomy" id="172846"/>
    <lineage>
        <taxon>Eukaryota</taxon>
        <taxon>Metazoa</taxon>
        <taxon>Ecdysozoa</taxon>
        <taxon>Arthropoda</taxon>
        <taxon>Chelicerata</taxon>
        <taxon>Arachnida</taxon>
        <taxon>Araneae</taxon>
        <taxon>Araneomorphae</taxon>
        <taxon>Entelegynae</taxon>
        <taxon>Araneoidea</taxon>
        <taxon>Araneidae</taxon>
        <taxon>Caerostris</taxon>
    </lineage>
</organism>
<name>A0AAV4NXB7_CAEEX</name>
<dbReference type="Proteomes" id="UP001054945">
    <property type="component" value="Unassembled WGS sequence"/>
</dbReference>
<keyword evidence="2" id="KW-1185">Reference proteome</keyword>
<protein>
    <submittedName>
        <fullName evidence="1">Uncharacterized protein</fullName>
    </submittedName>
</protein>
<evidence type="ECO:0000313" key="2">
    <source>
        <dbReference type="Proteomes" id="UP001054945"/>
    </source>
</evidence>
<accession>A0AAV4NXB7</accession>
<feature type="non-terminal residue" evidence="1">
    <location>
        <position position="162"/>
    </location>
</feature>
<comment type="caution">
    <text evidence="1">The sequence shown here is derived from an EMBL/GenBank/DDBJ whole genome shotgun (WGS) entry which is preliminary data.</text>
</comment>
<proteinExistence type="predicted"/>
<dbReference type="AlphaFoldDB" id="A0AAV4NXB7"/>
<gene>
    <name evidence="1" type="ORF">CEXT_99081</name>
</gene>
<sequence length="162" mass="18282">MIDKNKDGSLAWRHLAKADKGRRGDERPNVGRSVTLTLEADGGSWREEIVLPLKPDVDREKSTHNFSSNANYLAERNGSFFYVLTGVVVTKDRRFYNFRHLNDAANDYELDSKDELAVVAASGNELLPQSETTAEAGTRKTELFEFGGSRFDLQRFSLPPER</sequence>
<reference evidence="1 2" key="1">
    <citation type="submission" date="2021-06" db="EMBL/GenBank/DDBJ databases">
        <title>Caerostris extrusa draft genome.</title>
        <authorList>
            <person name="Kono N."/>
            <person name="Arakawa K."/>
        </authorList>
    </citation>
    <scope>NUCLEOTIDE SEQUENCE [LARGE SCALE GENOMIC DNA]</scope>
</reference>
<evidence type="ECO:0000313" key="1">
    <source>
        <dbReference type="EMBL" id="GIX89383.1"/>
    </source>
</evidence>
<dbReference type="EMBL" id="BPLR01003856">
    <property type="protein sequence ID" value="GIX89383.1"/>
    <property type="molecule type" value="Genomic_DNA"/>
</dbReference>